<organism evidence="1 2">
    <name type="scientific">Candidatus Avimonoglobus intestinipullorum</name>
    <dbReference type="NCBI Taxonomy" id="2840699"/>
    <lineage>
        <taxon>Bacteria</taxon>
        <taxon>Bacillati</taxon>
        <taxon>Bacillota</taxon>
        <taxon>Clostridia</taxon>
        <taxon>Eubacteriales</taxon>
        <taxon>Candidatus Avimonoglobus</taxon>
    </lineage>
</organism>
<evidence type="ECO:0000313" key="2">
    <source>
        <dbReference type="Proteomes" id="UP000824111"/>
    </source>
</evidence>
<reference evidence="1" key="2">
    <citation type="journal article" date="2021" name="PeerJ">
        <title>Extensive microbial diversity within the chicken gut microbiome revealed by metagenomics and culture.</title>
        <authorList>
            <person name="Gilroy R."/>
            <person name="Ravi A."/>
            <person name="Getino M."/>
            <person name="Pursley I."/>
            <person name="Horton D.L."/>
            <person name="Alikhan N.F."/>
            <person name="Baker D."/>
            <person name="Gharbi K."/>
            <person name="Hall N."/>
            <person name="Watson M."/>
            <person name="Adriaenssens E.M."/>
            <person name="Foster-Nyarko E."/>
            <person name="Jarju S."/>
            <person name="Secka A."/>
            <person name="Antonio M."/>
            <person name="Oren A."/>
            <person name="Chaudhuri R.R."/>
            <person name="La Ragione R."/>
            <person name="Hildebrand F."/>
            <person name="Pallen M.J."/>
        </authorList>
    </citation>
    <scope>NUCLEOTIDE SEQUENCE</scope>
    <source>
        <strain evidence="1">ChiSjej4B22-9803</strain>
    </source>
</reference>
<sequence>MNTAMHLAEQGKKVTMVDLDIVNPYFRTNDARSILEQRGIRVIAPEFANSNLDMPAVPQEVASVFCDRETTAVFDVGGDEDGAFALGQYKRFFDEEGYGMYMVVNAKRPMMAEDGALFAMARMIEAASRLKFTGVINNTNLGKLSDTQTLCSGMEQAKKLAQELGVPIAAQSGLPEVLAGLPQEVEGRRLPMRIYIKMPWEI</sequence>
<name>A0A9D1S674_9FIRM</name>
<dbReference type="InterPro" id="IPR027417">
    <property type="entry name" value="P-loop_NTPase"/>
</dbReference>
<dbReference type="EMBL" id="DVND01000036">
    <property type="protein sequence ID" value="HIU48022.1"/>
    <property type="molecule type" value="Genomic_DNA"/>
</dbReference>
<proteinExistence type="predicted"/>
<gene>
    <name evidence="1" type="ORF">IAB04_01510</name>
</gene>
<evidence type="ECO:0000313" key="1">
    <source>
        <dbReference type="EMBL" id="HIU48022.1"/>
    </source>
</evidence>
<reference evidence="1" key="1">
    <citation type="submission" date="2020-10" db="EMBL/GenBank/DDBJ databases">
        <authorList>
            <person name="Gilroy R."/>
        </authorList>
    </citation>
    <scope>NUCLEOTIDE SEQUENCE</scope>
    <source>
        <strain evidence="1">ChiSjej4B22-9803</strain>
    </source>
</reference>
<accession>A0A9D1S674</accession>
<dbReference type="AlphaFoldDB" id="A0A9D1S674"/>
<evidence type="ECO:0008006" key="3">
    <source>
        <dbReference type="Google" id="ProtNLM"/>
    </source>
</evidence>
<dbReference type="Proteomes" id="UP000824111">
    <property type="component" value="Unassembled WGS sequence"/>
</dbReference>
<protein>
    <recommendedName>
        <fullName evidence="3">CobQ/CobB/MinD/ParA nucleotide binding domain-containing protein</fullName>
    </recommendedName>
</protein>
<comment type="caution">
    <text evidence="1">The sequence shown here is derived from an EMBL/GenBank/DDBJ whole genome shotgun (WGS) entry which is preliminary data.</text>
</comment>
<dbReference type="SUPFAM" id="SSF52540">
    <property type="entry name" value="P-loop containing nucleoside triphosphate hydrolases"/>
    <property type="match status" value="1"/>
</dbReference>